<name>A0ABD5R7N5_9EURY</name>
<sequence length="69" mass="7499">MSQSQHQIDTGRTDTDDHTAGEHEQTELGTDDPATTAGGAHYTCRTHDDPRRARVRGLTAGPVVRVTNE</sequence>
<comment type="caution">
    <text evidence="2">The sequence shown here is derived from an EMBL/GenBank/DDBJ whole genome shotgun (WGS) entry which is preliminary data.</text>
</comment>
<dbReference type="RefSeq" id="WP_227228598.1">
    <property type="nucleotide sequence ID" value="NZ_JAJCVJ010000001.1"/>
</dbReference>
<accession>A0ABD5R7N5</accession>
<feature type="region of interest" description="Disordered" evidence="1">
    <location>
        <begin position="1"/>
        <end position="69"/>
    </location>
</feature>
<gene>
    <name evidence="2" type="ORF">ACFPJ5_03740</name>
</gene>
<reference evidence="2 3" key="1">
    <citation type="journal article" date="2019" name="Int. J. Syst. Evol. Microbiol.">
        <title>The Global Catalogue of Microorganisms (GCM) 10K type strain sequencing project: providing services to taxonomists for standard genome sequencing and annotation.</title>
        <authorList>
            <consortium name="The Broad Institute Genomics Platform"/>
            <consortium name="The Broad Institute Genome Sequencing Center for Infectious Disease"/>
            <person name="Wu L."/>
            <person name="Ma J."/>
        </authorList>
    </citation>
    <scope>NUCLEOTIDE SEQUENCE [LARGE SCALE GENOMIC DNA]</scope>
    <source>
        <strain evidence="2 3">CGMCC 1.12237</strain>
    </source>
</reference>
<keyword evidence="3" id="KW-1185">Reference proteome</keyword>
<organism evidence="2 3">
    <name type="scientific">Salinirubrum litoreum</name>
    <dbReference type="NCBI Taxonomy" id="1126234"/>
    <lineage>
        <taxon>Archaea</taxon>
        <taxon>Methanobacteriati</taxon>
        <taxon>Methanobacteriota</taxon>
        <taxon>Stenosarchaea group</taxon>
        <taxon>Halobacteria</taxon>
        <taxon>Halobacteriales</taxon>
        <taxon>Haloferacaceae</taxon>
        <taxon>Salinirubrum</taxon>
    </lineage>
</organism>
<protein>
    <submittedName>
        <fullName evidence="2">Uncharacterized protein</fullName>
    </submittedName>
</protein>
<proteinExistence type="predicted"/>
<dbReference type="Proteomes" id="UP001596201">
    <property type="component" value="Unassembled WGS sequence"/>
</dbReference>
<feature type="compositionally biased region" description="Basic and acidic residues" evidence="1">
    <location>
        <begin position="9"/>
        <end position="26"/>
    </location>
</feature>
<dbReference type="EMBL" id="JBHSKX010000001">
    <property type="protein sequence ID" value="MFC5366037.1"/>
    <property type="molecule type" value="Genomic_DNA"/>
</dbReference>
<evidence type="ECO:0000313" key="2">
    <source>
        <dbReference type="EMBL" id="MFC5366037.1"/>
    </source>
</evidence>
<dbReference type="AlphaFoldDB" id="A0ABD5R7N5"/>
<evidence type="ECO:0000256" key="1">
    <source>
        <dbReference type="SAM" id="MobiDB-lite"/>
    </source>
</evidence>
<evidence type="ECO:0000313" key="3">
    <source>
        <dbReference type="Proteomes" id="UP001596201"/>
    </source>
</evidence>